<feature type="region of interest" description="Disordered" evidence="1">
    <location>
        <begin position="1"/>
        <end position="21"/>
    </location>
</feature>
<gene>
    <name evidence="2" type="ORF">PV666_18510</name>
</gene>
<proteinExistence type="predicted"/>
<accession>A0ABU4LVZ8</accession>
<reference evidence="2 3" key="1">
    <citation type="journal article" date="2023" name="Microb. Genom.">
        <title>Mesoterricola silvestris gen. nov., sp. nov., Mesoterricola sediminis sp. nov., Geothrix oryzae sp. nov., Geothrix edaphica sp. nov., Geothrix rubra sp. nov., and Geothrix limicola sp. nov., six novel members of Acidobacteriota isolated from soils.</title>
        <authorList>
            <person name="Weisberg A.J."/>
            <person name="Pearce E."/>
            <person name="Kramer C.G."/>
            <person name="Chang J.H."/>
            <person name="Clarke C.R."/>
        </authorList>
    </citation>
    <scope>NUCLEOTIDE SEQUENCE [LARGE SCALE GENOMIC DNA]</scope>
    <source>
        <strain evidence="2 3">NB05-1H</strain>
    </source>
</reference>
<evidence type="ECO:0000256" key="1">
    <source>
        <dbReference type="SAM" id="MobiDB-lite"/>
    </source>
</evidence>
<dbReference type="RefSeq" id="WP_079188026.1">
    <property type="nucleotide sequence ID" value="NZ_JARAWP010000010.1"/>
</dbReference>
<evidence type="ECO:0000313" key="2">
    <source>
        <dbReference type="EMBL" id="MDX3019870.1"/>
    </source>
</evidence>
<keyword evidence="3" id="KW-1185">Reference proteome</keyword>
<organism evidence="2 3">
    <name type="scientific">Streptomyces acidiscabies</name>
    <dbReference type="NCBI Taxonomy" id="42234"/>
    <lineage>
        <taxon>Bacteria</taxon>
        <taxon>Bacillati</taxon>
        <taxon>Actinomycetota</taxon>
        <taxon>Actinomycetes</taxon>
        <taxon>Kitasatosporales</taxon>
        <taxon>Streptomycetaceae</taxon>
        <taxon>Streptomyces</taxon>
    </lineage>
</organism>
<sequence>MRERTAKLSLTGHGSGTIEVDGQPIRGVHSLTLTSDAGESPTLTLELLLHDVSTMAETIVLIDDDTAATLVALGWTPPPEQEVSTDAAP</sequence>
<dbReference type="EMBL" id="JARAWP010000010">
    <property type="protein sequence ID" value="MDX3019870.1"/>
    <property type="molecule type" value="Genomic_DNA"/>
</dbReference>
<comment type="caution">
    <text evidence="2">The sequence shown here is derived from an EMBL/GenBank/DDBJ whole genome shotgun (WGS) entry which is preliminary data.</text>
</comment>
<name>A0ABU4LVZ8_9ACTN</name>
<evidence type="ECO:0000313" key="3">
    <source>
        <dbReference type="Proteomes" id="UP001272987"/>
    </source>
</evidence>
<protein>
    <submittedName>
        <fullName evidence="2">Uncharacterized protein</fullName>
    </submittedName>
</protein>
<dbReference type="Proteomes" id="UP001272987">
    <property type="component" value="Unassembled WGS sequence"/>
</dbReference>